<reference evidence="4" key="1">
    <citation type="submission" date="2017-02" db="UniProtKB">
        <authorList>
            <consortium name="WormBaseParasite"/>
        </authorList>
    </citation>
    <scope>IDENTIFICATION</scope>
</reference>
<name>A0A0M3I7V2_ASCLU</name>
<feature type="region of interest" description="Disordered" evidence="1">
    <location>
        <begin position="68"/>
        <end position="90"/>
    </location>
</feature>
<evidence type="ECO:0000256" key="1">
    <source>
        <dbReference type="SAM" id="MobiDB-lite"/>
    </source>
</evidence>
<dbReference type="SMART" id="SM00065">
    <property type="entry name" value="GAF"/>
    <property type="match status" value="1"/>
</dbReference>
<dbReference type="Gene3D" id="3.30.450.40">
    <property type="match status" value="1"/>
</dbReference>
<evidence type="ECO:0000259" key="2">
    <source>
        <dbReference type="SMART" id="SM00065"/>
    </source>
</evidence>
<feature type="compositionally biased region" description="Low complexity" evidence="1">
    <location>
        <begin position="73"/>
        <end position="87"/>
    </location>
</feature>
<dbReference type="Proteomes" id="UP000036681">
    <property type="component" value="Unplaced"/>
</dbReference>
<evidence type="ECO:0000313" key="4">
    <source>
        <dbReference type="WBParaSite" id="ALUE_0001332901-mRNA-1"/>
    </source>
</evidence>
<evidence type="ECO:0000313" key="3">
    <source>
        <dbReference type="Proteomes" id="UP000036681"/>
    </source>
</evidence>
<organism evidence="3 4">
    <name type="scientific">Ascaris lumbricoides</name>
    <name type="common">Giant roundworm</name>
    <dbReference type="NCBI Taxonomy" id="6252"/>
    <lineage>
        <taxon>Eukaryota</taxon>
        <taxon>Metazoa</taxon>
        <taxon>Ecdysozoa</taxon>
        <taxon>Nematoda</taxon>
        <taxon>Chromadorea</taxon>
        <taxon>Rhabditida</taxon>
        <taxon>Spirurina</taxon>
        <taxon>Ascaridomorpha</taxon>
        <taxon>Ascaridoidea</taxon>
        <taxon>Ascarididae</taxon>
        <taxon>Ascaris</taxon>
    </lineage>
</organism>
<keyword evidence="3" id="KW-1185">Reference proteome</keyword>
<proteinExistence type="predicted"/>
<sequence>MFVIETRRNSAREINVVVSSHSNDIPSTKNEVTFVAEERNNSEGLKRSPLIADASVLDRQSLLLRAVASSRHSQSSQSSNTTTTSNNYDDGITVASISRLRNTCHGNTGGESSSLTATASGGCLNMTLRGGANKYNQQISQSTELTCRSDYISPYVCKRLLSLSEDMNLLVRNITKEAKTLVHAETCSLFLLDKEHSELVAEVFEKNGTSDEYLTEIRMPLSQGIVGHVASTGQMMNVNDVYNHPYFYPKVDERTGFVTRNILCFPIKDSSAIKKNIVMVVRVIRQLQENHVLSTLT</sequence>
<feature type="domain" description="GAF" evidence="2">
    <location>
        <begin position="166"/>
        <end position="297"/>
    </location>
</feature>
<protein>
    <submittedName>
        <fullName evidence="4">GAF domain-containing protein</fullName>
    </submittedName>
</protein>
<dbReference type="SUPFAM" id="SSF55781">
    <property type="entry name" value="GAF domain-like"/>
    <property type="match status" value="1"/>
</dbReference>
<dbReference type="InterPro" id="IPR029016">
    <property type="entry name" value="GAF-like_dom_sf"/>
</dbReference>
<dbReference type="Pfam" id="PF01590">
    <property type="entry name" value="GAF"/>
    <property type="match status" value="1"/>
</dbReference>
<dbReference type="WBParaSite" id="ALUE_0001332901-mRNA-1">
    <property type="protein sequence ID" value="ALUE_0001332901-mRNA-1"/>
    <property type="gene ID" value="ALUE_0001332901"/>
</dbReference>
<dbReference type="InterPro" id="IPR003018">
    <property type="entry name" value="GAF"/>
</dbReference>
<accession>A0A0M3I7V2</accession>
<dbReference type="AlphaFoldDB" id="A0A0M3I7V2"/>